<evidence type="ECO:0000313" key="1">
    <source>
        <dbReference type="EMBL" id="SUZ32571.1"/>
    </source>
</evidence>
<keyword evidence="2" id="KW-1185">Reference proteome</keyword>
<gene>
    <name evidence="1" type="ORF">ROE7235_02332</name>
</gene>
<dbReference type="AlphaFoldDB" id="A0A3B0M9F9"/>
<dbReference type="RefSeq" id="WP_183073493.1">
    <property type="nucleotide sequence ID" value="NZ_UIHC01000023.1"/>
</dbReference>
<sequence length="51" mass="5783">MQDHTDFAVDMADLTRLEREARQLRAAFMAEMLTAAWHGLASLFATRRTAS</sequence>
<proteinExistence type="predicted"/>
<evidence type="ECO:0000313" key="2">
    <source>
        <dbReference type="Proteomes" id="UP000272908"/>
    </source>
</evidence>
<accession>A0A3B0M9F9</accession>
<dbReference type="Proteomes" id="UP000272908">
    <property type="component" value="Unassembled WGS sequence"/>
</dbReference>
<dbReference type="InterPro" id="IPR058227">
    <property type="entry name" value="RSP_7527-like"/>
</dbReference>
<reference evidence="2" key="1">
    <citation type="submission" date="2018-08" db="EMBL/GenBank/DDBJ databases">
        <authorList>
            <person name="Rodrigo-Torres L."/>
            <person name="Arahal R. D."/>
            <person name="Lucena T."/>
        </authorList>
    </citation>
    <scope>NUCLEOTIDE SEQUENCE [LARGE SCALE GENOMIC DNA]</scope>
    <source>
        <strain evidence="2">CECT 7235</strain>
    </source>
</reference>
<dbReference type="EMBL" id="UIHC01000023">
    <property type="protein sequence ID" value="SUZ32571.1"/>
    <property type="molecule type" value="Genomic_DNA"/>
</dbReference>
<organism evidence="1 2">
    <name type="scientific">Roseinatronobacter ekhonensis</name>
    <dbReference type="NCBI Taxonomy" id="254356"/>
    <lineage>
        <taxon>Bacteria</taxon>
        <taxon>Pseudomonadati</taxon>
        <taxon>Pseudomonadota</taxon>
        <taxon>Alphaproteobacteria</taxon>
        <taxon>Rhodobacterales</taxon>
        <taxon>Paracoccaceae</taxon>
        <taxon>Roseinatronobacter</taxon>
    </lineage>
</organism>
<dbReference type="NCBIfam" id="NF046098">
    <property type="entry name" value="RSP_7527_fam"/>
    <property type="match status" value="1"/>
</dbReference>
<name>A0A3B0M9F9_9RHOB</name>
<protein>
    <submittedName>
        <fullName evidence="1">Uncharacterized protein</fullName>
    </submittedName>
</protein>